<dbReference type="RefSeq" id="WP_248435140.1">
    <property type="nucleotide sequence ID" value="NZ_CP096205.1"/>
</dbReference>
<proteinExistence type="predicted"/>
<reference evidence="1" key="1">
    <citation type="submission" date="2022-04" db="EMBL/GenBank/DDBJ databases">
        <title>Consumption of N2O by Flavobacterium azooxidireducens sp. nov. isolated from Decomposing Leaf Litter of Phragmites australis (Cav.).</title>
        <authorList>
            <person name="Behrendt U."/>
            <person name="Spanner T."/>
            <person name="Augustin J."/>
            <person name="Horn M.A."/>
            <person name="Kolb S."/>
            <person name="Ulrich A."/>
        </authorList>
    </citation>
    <scope>NUCLEOTIDE SEQUENCE</scope>
    <source>
        <strain evidence="1">IGB 4-14</strain>
    </source>
</reference>
<keyword evidence="2" id="KW-1185">Reference proteome</keyword>
<accession>A0ABY4KG36</accession>
<organism evidence="1 2">
    <name type="scientific">Flavobacterium azooxidireducens</name>
    <dbReference type="NCBI Taxonomy" id="1871076"/>
    <lineage>
        <taxon>Bacteria</taxon>
        <taxon>Pseudomonadati</taxon>
        <taxon>Bacteroidota</taxon>
        <taxon>Flavobacteriia</taxon>
        <taxon>Flavobacteriales</taxon>
        <taxon>Flavobacteriaceae</taxon>
        <taxon>Flavobacterium</taxon>
    </lineage>
</organism>
<evidence type="ECO:0000313" key="1">
    <source>
        <dbReference type="EMBL" id="UPQ79752.1"/>
    </source>
</evidence>
<protein>
    <submittedName>
        <fullName evidence="1">Uncharacterized protein</fullName>
    </submittedName>
</protein>
<name>A0ABY4KG36_9FLAO</name>
<evidence type="ECO:0000313" key="2">
    <source>
        <dbReference type="Proteomes" id="UP000830583"/>
    </source>
</evidence>
<dbReference type="EMBL" id="CP096205">
    <property type="protein sequence ID" value="UPQ79752.1"/>
    <property type="molecule type" value="Genomic_DNA"/>
</dbReference>
<gene>
    <name evidence="1" type="ORF">M0M57_02695</name>
</gene>
<dbReference type="Proteomes" id="UP000830583">
    <property type="component" value="Chromosome"/>
</dbReference>
<sequence length="46" mass="5366">MLITRILSYSNIQKDENNQDITNRATALFYDICSFTAQFNCDFKVV</sequence>